<dbReference type="STRING" id="1121390.SAMN02746041_02199"/>
<feature type="domain" description="Tyr recombinase" evidence="2">
    <location>
        <begin position="1"/>
        <end position="61"/>
    </location>
</feature>
<dbReference type="GO" id="GO:0015074">
    <property type="term" value="P:DNA integration"/>
    <property type="evidence" value="ECO:0007669"/>
    <property type="project" value="InterPro"/>
</dbReference>
<dbReference type="Proteomes" id="UP000192783">
    <property type="component" value="Unassembled WGS sequence"/>
</dbReference>
<dbReference type="InterPro" id="IPR002104">
    <property type="entry name" value="Integrase_catalytic"/>
</dbReference>
<dbReference type="InterPro" id="IPR011010">
    <property type="entry name" value="DNA_brk_join_enz"/>
</dbReference>
<keyword evidence="4" id="KW-1185">Reference proteome</keyword>
<dbReference type="GO" id="GO:0006310">
    <property type="term" value="P:DNA recombination"/>
    <property type="evidence" value="ECO:0007669"/>
    <property type="project" value="UniProtKB-KW"/>
</dbReference>
<organism evidence="3 4">
    <name type="scientific">Desulfacinum hydrothermale DSM 13146</name>
    <dbReference type="NCBI Taxonomy" id="1121390"/>
    <lineage>
        <taxon>Bacteria</taxon>
        <taxon>Pseudomonadati</taxon>
        <taxon>Thermodesulfobacteriota</taxon>
        <taxon>Syntrophobacteria</taxon>
        <taxon>Syntrophobacterales</taxon>
        <taxon>Syntrophobacteraceae</taxon>
        <taxon>Desulfacinum</taxon>
    </lineage>
</organism>
<keyword evidence="1" id="KW-0233">DNA recombination</keyword>
<protein>
    <submittedName>
        <fullName evidence="3">Phage integrase family protein</fullName>
    </submittedName>
</protein>
<sequence>MLSQFFTIQLPSSSATARRDRLIANLVLGTGIRLLEFVSLDVDDVDLGAKHLYIRPKAQVP</sequence>
<dbReference type="InterPro" id="IPR013762">
    <property type="entry name" value="Integrase-like_cat_sf"/>
</dbReference>
<evidence type="ECO:0000313" key="4">
    <source>
        <dbReference type="Proteomes" id="UP000192783"/>
    </source>
</evidence>
<accession>A0A1W1XM93</accession>
<gene>
    <name evidence="3" type="ORF">SAMN02746041_02199</name>
</gene>
<evidence type="ECO:0000259" key="2">
    <source>
        <dbReference type="PROSITE" id="PS51898"/>
    </source>
</evidence>
<dbReference type="EMBL" id="FWXF01000011">
    <property type="protein sequence ID" value="SMC25046.1"/>
    <property type="molecule type" value="Genomic_DNA"/>
</dbReference>
<dbReference type="GO" id="GO:0003677">
    <property type="term" value="F:DNA binding"/>
    <property type="evidence" value="ECO:0007669"/>
    <property type="project" value="InterPro"/>
</dbReference>
<dbReference type="Gene3D" id="1.10.443.10">
    <property type="entry name" value="Intergrase catalytic core"/>
    <property type="match status" value="1"/>
</dbReference>
<name>A0A1W1XM93_9BACT</name>
<reference evidence="3 4" key="1">
    <citation type="submission" date="2017-04" db="EMBL/GenBank/DDBJ databases">
        <authorList>
            <person name="Afonso C.L."/>
            <person name="Miller P.J."/>
            <person name="Scott M.A."/>
            <person name="Spackman E."/>
            <person name="Goraichik I."/>
            <person name="Dimitrov K.M."/>
            <person name="Suarez D.L."/>
            <person name="Swayne D.E."/>
        </authorList>
    </citation>
    <scope>NUCLEOTIDE SEQUENCE [LARGE SCALE GENOMIC DNA]</scope>
    <source>
        <strain evidence="3 4">DSM 13146</strain>
    </source>
</reference>
<evidence type="ECO:0000313" key="3">
    <source>
        <dbReference type="EMBL" id="SMC25046.1"/>
    </source>
</evidence>
<dbReference type="PROSITE" id="PS51898">
    <property type="entry name" value="TYR_RECOMBINASE"/>
    <property type="match status" value="1"/>
</dbReference>
<dbReference type="Pfam" id="PF00589">
    <property type="entry name" value="Phage_integrase"/>
    <property type="match status" value="1"/>
</dbReference>
<proteinExistence type="predicted"/>
<dbReference type="AlphaFoldDB" id="A0A1W1XM93"/>
<dbReference type="SUPFAM" id="SSF56349">
    <property type="entry name" value="DNA breaking-rejoining enzymes"/>
    <property type="match status" value="1"/>
</dbReference>
<evidence type="ECO:0000256" key="1">
    <source>
        <dbReference type="ARBA" id="ARBA00023172"/>
    </source>
</evidence>